<organism evidence="1 2">
    <name type="scientific">Bradyrhizobium diazoefficiens</name>
    <dbReference type="NCBI Taxonomy" id="1355477"/>
    <lineage>
        <taxon>Bacteria</taxon>
        <taxon>Pseudomonadati</taxon>
        <taxon>Pseudomonadota</taxon>
        <taxon>Alphaproteobacteria</taxon>
        <taxon>Hyphomicrobiales</taxon>
        <taxon>Nitrobacteraceae</taxon>
        <taxon>Bradyrhizobium</taxon>
    </lineage>
</organism>
<evidence type="ECO:0000313" key="2">
    <source>
        <dbReference type="Proteomes" id="UP000063308"/>
    </source>
</evidence>
<sequence length="41" mass="4289">MSPGFSGEILVEVVQRRLEDIGSSQATAITRGKAGASLSLR</sequence>
<proteinExistence type="predicted"/>
<reference evidence="1 2" key="1">
    <citation type="submission" date="2014-11" db="EMBL/GenBank/DDBJ databases">
        <title>Symbiosis island explosion on the genome of extra-slow-growing strains of soybean bradyrhizobia with massive insertion sequences.</title>
        <authorList>
            <person name="Iida T."/>
            <person name="Minamisawa K."/>
        </authorList>
    </citation>
    <scope>NUCLEOTIDE SEQUENCE [LARGE SCALE GENOMIC DNA]</scope>
    <source>
        <strain evidence="1 2">NK6</strain>
    </source>
</reference>
<dbReference type="EMBL" id="AP014685">
    <property type="protein sequence ID" value="BAR55741.1"/>
    <property type="molecule type" value="Genomic_DNA"/>
</dbReference>
<dbReference type="AlphaFoldDB" id="A0A0E4FU41"/>
<dbReference type="Proteomes" id="UP000063308">
    <property type="component" value="Chromosome"/>
</dbReference>
<accession>A0A0E4FU41</accession>
<evidence type="ECO:0000313" key="1">
    <source>
        <dbReference type="EMBL" id="BAR55741.1"/>
    </source>
</evidence>
<name>A0A0E4FU41_9BRAD</name>
<protein>
    <submittedName>
        <fullName evidence="1">Uncharacterized protein</fullName>
    </submittedName>
</protein>
<gene>
    <name evidence="1" type="ORF">NK6_2560</name>
</gene>